<evidence type="ECO:0000313" key="1">
    <source>
        <dbReference type="EMBL" id="GEU36214.1"/>
    </source>
</evidence>
<dbReference type="AlphaFoldDB" id="A0A6L2JKQ3"/>
<organism evidence="1">
    <name type="scientific">Tanacetum cinerariifolium</name>
    <name type="common">Dalmatian daisy</name>
    <name type="synonym">Chrysanthemum cinerariifolium</name>
    <dbReference type="NCBI Taxonomy" id="118510"/>
    <lineage>
        <taxon>Eukaryota</taxon>
        <taxon>Viridiplantae</taxon>
        <taxon>Streptophyta</taxon>
        <taxon>Embryophyta</taxon>
        <taxon>Tracheophyta</taxon>
        <taxon>Spermatophyta</taxon>
        <taxon>Magnoliopsida</taxon>
        <taxon>eudicotyledons</taxon>
        <taxon>Gunneridae</taxon>
        <taxon>Pentapetalae</taxon>
        <taxon>asterids</taxon>
        <taxon>campanulids</taxon>
        <taxon>Asterales</taxon>
        <taxon>Asteraceae</taxon>
        <taxon>Asteroideae</taxon>
        <taxon>Anthemideae</taxon>
        <taxon>Anthemidinae</taxon>
        <taxon>Tanacetum</taxon>
    </lineage>
</organism>
<dbReference type="EMBL" id="BKCJ010000784">
    <property type="protein sequence ID" value="GEU36214.1"/>
    <property type="molecule type" value="Genomic_DNA"/>
</dbReference>
<name>A0A6L2JKQ3_TANCI</name>
<proteinExistence type="predicted"/>
<comment type="caution">
    <text evidence="1">The sequence shown here is derived from an EMBL/GenBank/DDBJ whole genome shotgun (WGS) entry which is preliminary data.</text>
</comment>
<protein>
    <submittedName>
        <fullName evidence="1">Uncharacterized protein</fullName>
    </submittedName>
</protein>
<reference evidence="1" key="1">
    <citation type="journal article" date="2019" name="Sci. Rep.">
        <title>Draft genome of Tanacetum cinerariifolium, the natural source of mosquito coil.</title>
        <authorList>
            <person name="Yamashiro T."/>
            <person name="Shiraishi A."/>
            <person name="Satake H."/>
            <person name="Nakayama K."/>
        </authorList>
    </citation>
    <scope>NUCLEOTIDE SEQUENCE</scope>
</reference>
<accession>A0A6L2JKQ3</accession>
<sequence>MSHDHWRSVRRLGVSIVELRDLEDWGDDDVTLGLLECLCLDNVEKAVRLRLMMKETEVKIAEKNISIRRLTRNGAVWGCVCVVNDGGADLETKGGGCVSVGVGFCFKMPNFLNWFPRVLKDCLLTVFNEEVGGDVAIIGEYRGIACGLRIGMRKREECIRDLKALGDREGVVETVRFMEGLQSDDMDRCNRTLSLLREVEVKTREKFSDNVRLGIEINALYARLTVIVDERVHFVDELDMLAPDCEHDWFAISVPEATKEDMQIATKLNRLREELLVLCEKRRNIAHELRIFRSIVFVSKAAKFVAESARKANDQAAQVRKVETKIEATMNADGVSCMLTPELARAADSNDIRDQLLVLSKREVDEASEKMHDYCRLSDELRDGVRKKDDLSRSFESYRCLISWIGNLLSDLFAEGGYDSVIVAMTELSYFVRCGSEERRGMVDVIVSATVSMTSVGGVLVEECVP</sequence>
<gene>
    <name evidence="1" type="ORF">Tci_008192</name>
</gene>